<organism evidence="1 2">
    <name type="scientific">Microbacterium hominis</name>
    <dbReference type="NCBI Taxonomy" id="162426"/>
    <lineage>
        <taxon>Bacteria</taxon>
        <taxon>Bacillati</taxon>
        <taxon>Actinomycetota</taxon>
        <taxon>Actinomycetes</taxon>
        <taxon>Micrococcales</taxon>
        <taxon>Microbacteriaceae</taxon>
        <taxon>Microbacterium</taxon>
    </lineage>
</organism>
<protein>
    <submittedName>
        <fullName evidence="1">Uncharacterized protein</fullName>
    </submittedName>
</protein>
<reference evidence="1 2" key="1">
    <citation type="submission" date="2020-05" db="EMBL/GenBank/DDBJ databases">
        <title>Strain PA2F3 complete genome.</title>
        <authorList>
            <person name="Kim Y.-S."/>
            <person name="Kim S.-J."/>
            <person name="Jung H.-k."/>
            <person name="Kim S.-E."/>
            <person name="Kim K.-H."/>
        </authorList>
    </citation>
    <scope>NUCLEOTIDE SEQUENCE [LARGE SCALE GENOMIC DNA]</scope>
    <source>
        <strain evidence="1 2">PA2F3</strain>
    </source>
</reference>
<gene>
    <name evidence="1" type="ORF">HQM25_11770</name>
</gene>
<proteinExistence type="predicted"/>
<evidence type="ECO:0000313" key="1">
    <source>
        <dbReference type="EMBL" id="QKJ21221.1"/>
    </source>
</evidence>
<accession>A0A7D4TJ88</accession>
<sequence length="201" mass="22612">MNSGTPETSSFGVHRVTTPAQTALDLARILPFARAVSILDQALWTARPGGPLATRDEILALWDGAPHRGNPRALRAIEFANPLAANPRESQSRVVLAQLGFPWPRLQERRVLRSGRVVFGDFYFPEHDHWGEFDGEGKYRSPEFGSTRDAAQIVIDEKNRENEIRREVRGFSRWEPADADHPRRLYDILVADGLPSALPRP</sequence>
<evidence type="ECO:0000313" key="2">
    <source>
        <dbReference type="Proteomes" id="UP000502498"/>
    </source>
</evidence>
<dbReference type="EMBL" id="CP054038">
    <property type="protein sequence ID" value="QKJ21221.1"/>
    <property type="molecule type" value="Genomic_DNA"/>
</dbReference>
<name>A0A7D4TJ88_9MICO</name>
<dbReference type="AlphaFoldDB" id="A0A7D4TJ88"/>
<dbReference type="Proteomes" id="UP000502498">
    <property type="component" value="Chromosome"/>
</dbReference>